<feature type="transmembrane region" description="Helical" evidence="1">
    <location>
        <begin position="82"/>
        <end position="99"/>
    </location>
</feature>
<organism evidence="2 3">
    <name type="scientific">Agromyces salentinus</name>
    <dbReference type="NCBI Taxonomy" id="269421"/>
    <lineage>
        <taxon>Bacteria</taxon>
        <taxon>Bacillati</taxon>
        <taxon>Actinomycetota</taxon>
        <taxon>Actinomycetes</taxon>
        <taxon>Micrococcales</taxon>
        <taxon>Microbacteriaceae</taxon>
        <taxon>Agromyces</taxon>
    </lineage>
</organism>
<feature type="transmembrane region" description="Helical" evidence="1">
    <location>
        <begin position="129"/>
        <end position="150"/>
    </location>
</feature>
<keyword evidence="3" id="KW-1185">Reference proteome</keyword>
<keyword evidence="1" id="KW-1133">Transmembrane helix</keyword>
<sequence>MGLVPAALRRACRSSRLVRMTSRWARVARGGVIAAFATFVAALSHTLGGGSAPGALAVGLSFAFSALLCIAVVGARLSAVRTVIAVGVTQFALHALYSVQGASAAPAVRGAGHHHLIELPPVAASAAPFAYDASMFATHLAAVVVTVVAIRRGDAALHAALRAMVLAVGAVIRGAPVLDVEAPARLMPSRSSSRFAEPRALAGLLHLSTMRHRGPPQVVAVV</sequence>
<evidence type="ECO:0000313" key="3">
    <source>
        <dbReference type="Proteomes" id="UP001501746"/>
    </source>
</evidence>
<accession>A0ABP4YX30</accession>
<evidence type="ECO:0008006" key="4">
    <source>
        <dbReference type="Google" id="ProtNLM"/>
    </source>
</evidence>
<proteinExistence type="predicted"/>
<keyword evidence="1" id="KW-0812">Transmembrane</keyword>
<feature type="transmembrane region" description="Helical" evidence="1">
    <location>
        <begin position="54"/>
        <end position="75"/>
    </location>
</feature>
<evidence type="ECO:0000256" key="1">
    <source>
        <dbReference type="SAM" id="Phobius"/>
    </source>
</evidence>
<reference evidence="3" key="1">
    <citation type="journal article" date="2019" name="Int. J. Syst. Evol. Microbiol.">
        <title>The Global Catalogue of Microorganisms (GCM) 10K type strain sequencing project: providing services to taxonomists for standard genome sequencing and annotation.</title>
        <authorList>
            <consortium name="The Broad Institute Genomics Platform"/>
            <consortium name="The Broad Institute Genome Sequencing Center for Infectious Disease"/>
            <person name="Wu L."/>
            <person name="Ma J."/>
        </authorList>
    </citation>
    <scope>NUCLEOTIDE SEQUENCE [LARGE SCALE GENOMIC DNA]</scope>
    <source>
        <strain evidence="3">JCM 14323</strain>
    </source>
</reference>
<feature type="transmembrane region" description="Helical" evidence="1">
    <location>
        <begin position="27"/>
        <end position="48"/>
    </location>
</feature>
<protein>
    <recommendedName>
        <fullName evidence="4">Integral membrane protein</fullName>
    </recommendedName>
</protein>
<comment type="caution">
    <text evidence="2">The sequence shown here is derived from an EMBL/GenBank/DDBJ whole genome shotgun (WGS) entry which is preliminary data.</text>
</comment>
<name>A0ABP4YX30_9MICO</name>
<dbReference type="Proteomes" id="UP001501746">
    <property type="component" value="Unassembled WGS sequence"/>
</dbReference>
<gene>
    <name evidence="2" type="ORF">GCM10009750_14000</name>
</gene>
<evidence type="ECO:0000313" key="2">
    <source>
        <dbReference type="EMBL" id="GAA1831222.1"/>
    </source>
</evidence>
<keyword evidence="1" id="KW-0472">Membrane</keyword>
<dbReference type="EMBL" id="BAAANK010000003">
    <property type="protein sequence ID" value="GAA1831222.1"/>
    <property type="molecule type" value="Genomic_DNA"/>
</dbReference>